<dbReference type="AlphaFoldDB" id="A0A949K8U9"/>
<dbReference type="Proteomes" id="UP000712157">
    <property type="component" value="Unassembled WGS sequence"/>
</dbReference>
<evidence type="ECO:0000313" key="1">
    <source>
        <dbReference type="EMBL" id="MBU9738712.1"/>
    </source>
</evidence>
<proteinExistence type="predicted"/>
<reference evidence="1" key="1">
    <citation type="submission" date="2021-06" db="EMBL/GenBank/DDBJ databases">
        <title>Description of novel taxa of the family Lachnospiraceae.</title>
        <authorList>
            <person name="Chaplin A.V."/>
            <person name="Sokolova S.R."/>
            <person name="Pikina A.P."/>
            <person name="Korzhanova M."/>
            <person name="Belova V."/>
            <person name="Korostin D."/>
            <person name="Efimov B.A."/>
        </authorList>
    </citation>
    <scope>NUCLEOTIDE SEQUENCE</scope>
    <source>
        <strain evidence="1">ASD5720</strain>
    </source>
</reference>
<dbReference type="EMBL" id="JAHQCW010000040">
    <property type="protein sequence ID" value="MBU9738712.1"/>
    <property type="molecule type" value="Genomic_DNA"/>
</dbReference>
<dbReference type="RefSeq" id="WP_158344580.1">
    <property type="nucleotide sequence ID" value="NZ_JAHQCW010000040.1"/>
</dbReference>
<sequence length="52" mass="6135">MQDTEELKAKIEKARLKLNASIQSRENLQEAYENSVEVDLLIEEYIKRLQGR</sequence>
<accession>A0A949K8U9</accession>
<comment type="caution">
    <text evidence="1">The sequence shown here is derived from an EMBL/GenBank/DDBJ whole genome shotgun (WGS) entry which is preliminary data.</text>
</comment>
<gene>
    <name evidence="1" type="ORF">KTH89_19405</name>
</gene>
<organism evidence="1 2">
    <name type="scientific">Diplocloster agilis</name>
    <dbReference type="NCBI Taxonomy" id="2850323"/>
    <lineage>
        <taxon>Bacteria</taxon>
        <taxon>Bacillati</taxon>
        <taxon>Bacillota</taxon>
        <taxon>Clostridia</taxon>
        <taxon>Lachnospirales</taxon>
        <taxon>Lachnospiraceae</taxon>
        <taxon>Diplocloster</taxon>
    </lineage>
</organism>
<name>A0A949K8U9_9FIRM</name>
<protein>
    <submittedName>
        <fullName evidence="1">Spo0E family sporulation regulatory protein-aspartic acid phosphatase</fullName>
    </submittedName>
</protein>
<evidence type="ECO:0000313" key="2">
    <source>
        <dbReference type="Proteomes" id="UP000712157"/>
    </source>
</evidence>
<keyword evidence="2" id="KW-1185">Reference proteome</keyword>